<proteinExistence type="predicted"/>
<feature type="transmembrane region" description="Helical" evidence="1">
    <location>
        <begin position="6"/>
        <end position="27"/>
    </location>
</feature>
<dbReference type="EMBL" id="QNRH01000002">
    <property type="protein sequence ID" value="RBO97664.1"/>
    <property type="molecule type" value="Genomic_DNA"/>
</dbReference>
<accession>A0A366E863</accession>
<gene>
    <name evidence="2" type="ORF">DFR47_102451</name>
</gene>
<evidence type="ECO:0000313" key="2">
    <source>
        <dbReference type="EMBL" id="RBO97664.1"/>
    </source>
</evidence>
<organism evidence="2 3">
    <name type="scientific">Pseudochrobactrum asaccharolyticum</name>
    <dbReference type="NCBI Taxonomy" id="354351"/>
    <lineage>
        <taxon>Bacteria</taxon>
        <taxon>Pseudomonadati</taxon>
        <taxon>Pseudomonadota</taxon>
        <taxon>Alphaproteobacteria</taxon>
        <taxon>Hyphomicrobiales</taxon>
        <taxon>Brucellaceae</taxon>
        <taxon>Pseudochrobactrum</taxon>
    </lineage>
</organism>
<reference evidence="2 3" key="1">
    <citation type="submission" date="2018-06" db="EMBL/GenBank/DDBJ databases">
        <title>Genomic Encyclopedia of Type Strains, Phase IV (KMG-IV): sequencing the most valuable type-strain genomes for metagenomic binning, comparative biology and taxonomic classification.</title>
        <authorList>
            <person name="Goeker M."/>
        </authorList>
    </citation>
    <scope>NUCLEOTIDE SEQUENCE [LARGE SCALE GENOMIC DNA]</scope>
    <source>
        <strain evidence="2 3">DSM 25619</strain>
    </source>
</reference>
<keyword evidence="1" id="KW-0472">Membrane</keyword>
<protein>
    <submittedName>
        <fullName evidence="2">Uncharacterized protein</fullName>
    </submittedName>
</protein>
<evidence type="ECO:0000313" key="3">
    <source>
        <dbReference type="Proteomes" id="UP000252893"/>
    </source>
</evidence>
<comment type="caution">
    <text evidence="2">The sequence shown here is derived from an EMBL/GenBank/DDBJ whole genome shotgun (WGS) entry which is preliminary data.</text>
</comment>
<keyword evidence="1" id="KW-0812">Transmembrane</keyword>
<evidence type="ECO:0000256" key="1">
    <source>
        <dbReference type="SAM" id="Phobius"/>
    </source>
</evidence>
<dbReference type="AlphaFoldDB" id="A0A366E863"/>
<sequence>MEGRDIPAFFILYIFISHNFIFVRFVLGSDFAAAQPKKLDWNV</sequence>
<keyword evidence="1" id="KW-1133">Transmembrane helix</keyword>
<dbReference type="Proteomes" id="UP000252893">
    <property type="component" value="Unassembled WGS sequence"/>
</dbReference>
<name>A0A366E863_9HYPH</name>
<keyword evidence="3" id="KW-1185">Reference proteome</keyword>